<name>A0A6M9PYK9_9BURK</name>
<dbReference type="GO" id="GO:0009103">
    <property type="term" value="P:lipopolysaccharide biosynthetic process"/>
    <property type="evidence" value="ECO:0007669"/>
    <property type="project" value="TreeGrafter"/>
</dbReference>
<accession>A0A6M9PYK9</accession>
<feature type="binding site" evidence="7">
    <location>
        <position position="215"/>
    </location>
    <ligand>
        <name>Mg(2+)</name>
        <dbReference type="ChEBI" id="CHEBI:18420"/>
    </ligand>
</feature>
<gene>
    <name evidence="9" type="ORF">DCO17_01775</name>
</gene>
<evidence type="ECO:0000256" key="8">
    <source>
        <dbReference type="SAM" id="Phobius"/>
    </source>
</evidence>
<dbReference type="EMBL" id="CP028942">
    <property type="protein sequence ID" value="QKM64067.1"/>
    <property type="molecule type" value="Genomic_DNA"/>
</dbReference>
<protein>
    <submittedName>
        <fullName evidence="9">Glycosyl transferase</fullName>
    </submittedName>
</protein>
<comment type="subcellular location">
    <subcellularLocation>
        <location evidence="1">Cell membrane</location>
        <topology evidence="1">Multi-pass membrane protein</topology>
    </subcellularLocation>
</comment>
<dbReference type="Proteomes" id="UP000503312">
    <property type="component" value="Chromosome"/>
</dbReference>
<keyword evidence="4 8" id="KW-0812">Transmembrane</keyword>
<dbReference type="GO" id="GO:0044038">
    <property type="term" value="P:cell wall macromolecule biosynthetic process"/>
    <property type="evidence" value="ECO:0007669"/>
    <property type="project" value="TreeGrafter"/>
</dbReference>
<dbReference type="CDD" id="cd06912">
    <property type="entry name" value="GT_MraY_like"/>
    <property type="match status" value="1"/>
</dbReference>
<keyword evidence="7" id="KW-0460">Magnesium</keyword>
<dbReference type="Pfam" id="PF00953">
    <property type="entry name" value="Glycos_transf_4"/>
    <property type="match status" value="1"/>
</dbReference>
<dbReference type="AlphaFoldDB" id="A0A6M9PYK9"/>
<evidence type="ECO:0000256" key="7">
    <source>
        <dbReference type="PIRSR" id="PIRSR600715-1"/>
    </source>
</evidence>
<evidence type="ECO:0000313" key="10">
    <source>
        <dbReference type="Proteomes" id="UP000503312"/>
    </source>
</evidence>
<dbReference type="GO" id="GO:0046872">
    <property type="term" value="F:metal ion binding"/>
    <property type="evidence" value="ECO:0007669"/>
    <property type="project" value="UniProtKB-KW"/>
</dbReference>
<evidence type="ECO:0000256" key="5">
    <source>
        <dbReference type="ARBA" id="ARBA00022989"/>
    </source>
</evidence>
<feature type="transmembrane region" description="Helical" evidence="8">
    <location>
        <begin position="216"/>
        <end position="234"/>
    </location>
</feature>
<feature type="transmembrane region" description="Helical" evidence="8">
    <location>
        <begin position="186"/>
        <end position="204"/>
    </location>
</feature>
<feature type="transmembrane region" description="Helical" evidence="8">
    <location>
        <begin position="101"/>
        <end position="119"/>
    </location>
</feature>
<feature type="transmembrane region" description="Helical" evidence="8">
    <location>
        <begin position="306"/>
        <end position="323"/>
    </location>
</feature>
<dbReference type="PANTHER" id="PTHR22926:SF3">
    <property type="entry name" value="UNDECAPRENYL-PHOSPHATE ALPHA-N-ACETYLGLUCOSAMINYL 1-PHOSPHATE TRANSFERASE"/>
    <property type="match status" value="1"/>
</dbReference>
<feature type="binding site" evidence="7">
    <location>
        <position position="155"/>
    </location>
    <ligand>
        <name>Mg(2+)</name>
        <dbReference type="ChEBI" id="CHEBI:18420"/>
    </ligand>
</feature>
<feature type="transmembrane region" description="Helical" evidence="8">
    <location>
        <begin position="240"/>
        <end position="260"/>
    </location>
</feature>
<reference evidence="9 10" key="1">
    <citation type="submission" date="2018-04" db="EMBL/GenBank/DDBJ databases">
        <title>Polynucleobacter sp. UH21B genome.</title>
        <authorList>
            <person name="Hahn M.W."/>
        </authorList>
    </citation>
    <scope>NUCLEOTIDE SEQUENCE [LARGE SCALE GENOMIC DNA]</scope>
    <source>
        <strain evidence="9 10">MWH-UH21B</strain>
    </source>
</reference>
<proteinExistence type="predicted"/>
<keyword evidence="6 8" id="KW-0472">Membrane</keyword>
<dbReference type="KEGG" id="ptrp:DCO17_01775"/>
<sequence>MIGLILAFLLSFITTSLLIRYKKLHQKFSADSDFSGPQKFHQFPVPRVGGIGIALGAVFAILIRFSYGQGFGVETLLLLCAIPAFAIGMTEDITKKISVRARLIFTAIGAGLFVSLSHMRILGVGIPHIDSIISIPGVGGLLTIFAITGLSNAYNIIDGFNGLASMVGIITLLAIGYISYVLMDPLLMYTSLIMASAILGFFVWNYPRGLIFLGDGGAYLIGFWIACLSIILAYKHHEVSPWFCLMINGYPVIETLFSIYRRTIHQNKSPGQPDGMHFHTLIYRRILIKDQCDDHLFSANAKTAPYLWIMAGLSVMPATLFWNSTHILALSWFIFLSIYMWIYSRIVNFRTPFWMRIS</sequence>
<dbReference type="GO" id="GO:0005886">
    <property type="term" value="C:plasma membrane"/>
    <property type="evidence" value="ECO:0007669"/>
    <property type="project" value="UniProtKB-SubCell"/>
</dbReference>
<feature type="transmembrane region" description="Helical" evidence="8">
    <location>
        <begin position="162"/>
        <end position="180"/>
    </location>
</feature>
<keyword evidence="5 8" id="KW-1133">Transmembrane helix</keyword>
<feature type="transmembrane region" description="Helical" evidence="8">
    <location>
        <begin position="71"/>
        <end position="89"/>
    </location>
</feature>
<evidence type="ECO:0000256" key="1">
    <source>
        <dbReference type="ARBA" id="ARBA00004651"/>
    </source>
</evidence>
<comment type="cofactor">
    <cofactor evidence="7">
        <name>Mg(2+)</name>
        <dbReference type="ChEBI" id="CHEBI:18420"/>
    </cofactor>
</comment>
<evidence type="ECO:0000256" key="6">
    <source>
        <dbReference type="ARBA" id="ARBA00023136"/>
    </source>
</evidence>
<organism evidence="9 10">
    <name type="scientific">Polynucleobacter tropicus</name>
    <dbReference type="NCBI Taxonomy" id="1743174"/>
    <lineage>
        <taxon>Bacteria</taxon>
        <taxon>Pseudomonadati</taxon>
        <taxon>Pseudomonadota</taxon>
        <taxon>Betaproteobacteria</taxon>
        <taxon>Burkholderiales</taxon>
        <taxon>Burkholderiaceae</taxon>
        <taxon>Polynucleobacter</taxon>
    </lineage>
</organism>
<keyword evidence="7" id="KW-0479">Metal-binding</keyword>
<feature type="transmembrane region" description="Helical" evidence="8">
    <location>
        <begin position="45"/>
        <end position="65"/>
    </location>
</feature>
<keyword evidence="3 9" id="KW-0808">Transferase</keyword>
<evidence type="ECO:0000256" key="4">
    <source>
        <dbReference type="ARBA" id="ARBA00022692"/>
    </source>
</evidence>
<dbReference type="GO" id="GO:0016780">
    <property type="term" value="F:phosphotransferase activity, for other substituted phosphate groups"/>
    <property type="evidence" value="ECO:0007669"/>
    <property type="project" value="InterPro"/>
</dbReference>
<evidence type="ECO:0000313" key="9">
    <source>
        <dbReference type="EMBL" id="QKM64067.1"/>
    </source>
</evidence>
<evidence type="ECO:0000256" key="2">
    <source>
        <dbReference type="ARBA" id="ARBA00022475"/>
    </source>
</evidence>
<feature type="transmembrane region" description="Helical" evidence="8">
    <location>
        <begin position="6"/>
        <end position="24"/>
    </location>
</feature>
<dbReference type="GO" id="GO:0071555">
    <property type="term" value="P:cell wall organization"/>
    <property type="evidence" value="ECO:0007669"/>
    <property type="project" value="TreeGrafter"/>
</dbReference>
<evidence type="ECO:0000256" key="3">
    <source>
        <dbReference type="ARBA" id="ARBA00022679"/>
    </source>
</evidence>
<keyword evidence="2" id="KW-1003">Cell membrane</keyword>
<dbReference type="RefSeq" id="WP_173955111.1">
    <property type="nucleotide sequence ID" value="NZ_CP028942.1"/>
</dbReference>
<feature type="transmembrane region" description="Helical" evidence="8">
    <location>
        <begin position="131"/>
        <end position="150"/>
    </location>
</feature>
<dbReference type="PANTHER" id="PTHR22926">
    <property type="entry name" value="PHOSPHO-N-ACETYLMURAMOYL-PENTAPEPTIDE-TRANSFERASE"/>
    <property type="match status" value="1"/>
</dbReference>
<feature type="transmembrane region" description="Helical" evidence="8">
    <location>
        <begin position="329"/>
        <end position="347"/>
    </location>
</feature>
<keyword evidence="10" id="KW-1185">Reference proteome</keyword>
<dbReference type="InterPro" id="IPR000715">
    <property type="entry name" value="Glycosyl_transferase_4"/>
</dbReference>